<proteinExistence type="predicted"/>
<evidence type="ECO:0000313" key="2">
    <source>
        <dbReference type="EMBL" id="RDI72513.1"/>
    </source>
</evidence>
<dbReference type="PANTHER" id="PTHR34512">
    <property type="entry name" value="CELL SURFACE PROTEIN"/>
    <property type="match status" value="1"/>
</dbReference>
<evidence type="ECO:0000313" key="3">
    <source>
        <dbReference type="Proteomes" id="UP000255421"/>
    </source>
</evidence>
<dbReference type="PROSITE" id="PS51257">
    <property type="entry name" value="PROKAR_LIPOPROTEIN"/>
    <property type="match status" value="1"/>
</dbReference>
<dbReference type="PANTHER" id="PTHR34512:SF30">
    <property type="entry name" value="OUTER MEMBRANE PROTEIN ASSEMBLY FACTOR BAMB"/>
    <property type="match status" value="1"/>
</dbReference>
<dbReference type="Pfam" id="PF13360">
    <property type="entry name" value="PQQ_2"/>
    <property type="match status" value="1"/>
</dbReference>
<name>A0A370IP82_9EURY</name>
<dbReference type="InterPro" id="IPR018391">
    <property type="entry name" value="PQQ_b-propeller_rpt"/>
</dbReference>
<gene>
    <name evidence="2" type="ORF">DWB78_12730</name>
</gene>
<comment type="caution">
    <text evidence="2">The sequence shown here is derived from an EMBL/GenBank/DDBJ whole genome shotgun (WGS) entry which is preliminary data.</text>
</comment>
<dbReference type="Gene3D" id="2.130.10.10">
    <property type="entry name" value="YVTN repeat-like/Quinoprotein amine dehydrogenase"/>
    <property type="match status" value="1"/>
</dbReference>
<dbReference type="SUPFAM" id="SSF50998">
    <property type="entry name" value="Quinoprotein alcohol dehydrogenase-like"/>
    <property type="match status" value="1"/>
</dbReference>
<accession>A0A370IP82</accession>
<evidence type="ECO:0000259" key="1">
    <source>
        <dbReference type="Pfam" id="PF13360"/>
    </source>
</evidence>
<reference evidence="2 3" key="1">
    <citation type="submission" date="2018-07" db="EMBL/GenBank/DDBJ databases">
        <title>Genome sequence of extremly halophilic archaeon Halopelagius longus strain BC12-B1.</title>
        <authorList>
            <person name="Zhang X."/>
        </authorList>
    </citation>
    <scope>NUCLEOTIDE SEQUENCE [LARGE SCALE GENOMIC DNA]</scope>
    <source>
        <strain evidence="2 3">BC12-B1</strain>
    </source>
</reference>
<dbReference type="EMBL" id="QQST01000001">
    <property type="protein sequence ID" value="RDI72513.1"/>
    <property type="molecule type" value="Genomic_DNA"/>
</dbReference>
<dbReference type="InterPro" id="IPR011047">
    <property type="entry name" value="Quinoprotein_ADH-like_sf"/>
</dbReference>
<dbReference type="InterPro" id="IPR015943">
    <property type="entry name" value="WD40/YVTN_repeat-like_dom_sf"/>
</dbReference>
<dbReference type="AlphaFoldDB" id="A0A370IP82"/>
<feature type="domain" description="Pyrrolo-quinoline quinone repeat" evidence="1">
    <location>
        <begin position="199"/>
        <end position="403"/>
    </location>
</feature>
<organism evidence="2 3">
    <name type="scientific">Halopelagius longus</name>
    <dbReference type="NCBI Taxonomy" id="1236180"/>
    <lineage>
        <taxon>Archaea</taxon>
        <taxon>Methanobacteriati</taxon>
        <taxon>Methanobacteriota</taxon>
        <taxon>Stenosarchaea group</taxon>
        <taxon>Halobacteria</taxon>
        <taxon>Halobacteriales</taxon>
        <taxon>Haloferacaceae</taxon>
    </lineage>
</organism>
<dbReference type="SMART" id="SM00564">
    <property type="entry name" value="PQQ"/>
    <property type="match status" value="6"/>
</dbReference>
<dbReference type="Gene3D" id="2.40.128.630">
    <property type="match status" value="1"/>
</dbReference>
<protein>
    <recommendedName>
        <fullName evidence="1">Pyrrolo-quinoline quinone repeat domain-containing protein</fullName>
    </recommendedName>
</protein>
<sequence length="421" mass="44129">MSARSRSRLMPSNTSRRRFLAAVGAATTASLAGCFDSVEELDGDLGDGGQVPDDATTDWPLPHFDAQATSYNPNPVGPREKPSVRWDVEGGWPTGRIAVVGDTAYVPLADSLRALDTASGEEKWRVGTREDTDANYGSPQFTSPAVVDGTVYVGTTDRRGLLALDAASGEERWRWNPGEADVHAPAVPVDDGIAAGTQGGLVAALAPETGEERWTVEVFGEVSRLAYSPSTLYAGTTGGEVYSFSDYDGNGLWRRKLGGAIEALAVEGSSSVYAGTFGGGVYHLSGSLHAGRTRWHAADGPTAHGALALADGIVVGTDLSRARGLHYRTGEVRWEIEGDFGAPPAASGSVGYLAGDDVVAVNLDGGYGLGDVRFGAKRWTFPVEGYVEHGVTVADGALFFAAKGGKSERTEGAEPRIYALE</sequence>
<dbReference type="Proteomes" id="UP000255421">
    <property type="component" value="Unassembled WGS sequence"/>
</dbReference>
<dbReference type="InterPro" id="IPR002372">
    <property type="entry name" value="PQQ_rpt_dom"/>
</dbReference>
<keyword evidence="3" id="KW-1185">Reference proteome</keyword>